<accession>A0ABW3MAE0</accession>
<evidence type="ECO:0000313" key="2">
    <source>
        <dbReference type="Proteomes" id="UP001597045"/>
    </source>
</evidence>
<dbReference type="Proteomes" id="UP001597045">
    <property type="component" value="Unassembled WGS sequence"/>
</dbReference>
<proteinExistence type="predicted"/>
<comment type="caution">
    <text evidence="1">The sequence shown here is derived from an EMBL/GenBank/DDBJ whole genome shotgun (WGS) entry which is preliminary data.</text>
</comment>
<sequence length="171" mass="18721">MPALPRSYRYVGPSDIRARVQPGGAGQRISCLADFERWAAAQPALDMADPFTFVIDTTGVLRLAPRRSEHVACAGGEPVLSAGEMTFGNESGRWTATEITNHSTGYCPDTSSWPAVAEALDRAGINHAGDFTQHVVFRRCHGCHELNIVREADFVCVFCDTDLPRRWNVDG</sequence>
<protein>
    <submittedName>
        <fullName evidence="1">Uncharacterized protein</fullName>
    </submittedName>
</protein>
<organism evidence="1 2">
    <name type="scientific">Kibdelosporangium lantanae</name>
    <dbReference type="NCBI Taxonomy" id="1497396"/>
    <lineage>
        <taxon>Bacteria</taxon>
        <taxon>Bacillati</taxon>
        <taxon>Actinomycetota</taxon>
        <taxon>Actinomycetes</taxon>
        <taxon>Pseudonocardiales</taxon>
        <taxon>Pseudonocardiaceae</taxon>
        <taxon>Kibdelosporangium</taxon>
    </lineage>
</organism>
<keyword evidence="2" id="KW-1185">Reference proteome</keyword>
<name>A0ABW3MAE0_9PSEU</name>
<dbReference type="EMBL" id="JBHTIS010000730">
    <property type="protein sequence ID" value="MFD1046624.1"/>
    <property type="molecule type" value="Genomic_DNA"/>
</dbReference>
<gene>
    <name evidence="1" type="ORF">ACFQ1S_14210</name>
</gene>
<evidence type="ECO:0000313" key="1">
    <source>
        <dbReference type="EMBL" id="MFD1046624.1"/>
    </source>
</evidence>
<reference evidence="2" key="1">
    <citation type="journal article" date="2019" name="Int. J. Syst. Evol. Microbiol.">
        <title>The Global Catalogue of Microorganisms (GCM) 10K type strain sequencing project: providing services to taxonomists for standard genome sequencing and annotation.</title>
        <authorList>
            <consortium name="The Broad Institute Genomics Platform"/>
            <consortium name="The Broad Institute Genome Sequencing Center for Infectious Disease"/>
            <person name="Wu L."/>
            <person name="Ma J."/>
        </authorList>
    </citation>
    <scope>NUCLEOTIDE SEQUENCE [LARGE SCALE GENOMIC DNA]</scope>
    <source>
        <strain evidence="2">JCM 31486</strain>
    </source>
</reference>